<reference evidence="3 4" key="1">
    <citation type="journal article" date="2018" name="PLoS Pathog.">
        <title>Evolution of structural diversity of trichothecenes, a family of toxins produced by plant pathogenic and entomopathogenic fungi.</title>
        <authorList>
            <person name="Proctor R.H."/>
            <person name="McCormick S.P."/>
            <person name="Kim H.S."/>
            <person name="Cardoza R.E."/>
            <person name="Stanley A.M."/>
            <person name="Lindo L."/>
            <person name="Kelly A."/>
            <person name="Brown D.W."/>
            <person name="Lee T."/>
            <person name="Vaughan M.M."/>
            <person name="Alexander N.J."/>
            <person name="Busman M."/>
            <person name="Gutierrez S."/>
        </authorList>
    </citation>
    <scope>NUCLEOTIDE SEQUENCE [LARGE SCALE GENOMIC DNA]</scope>
    <source>
        <strain evidence="3 4">NRRL 20695</strain>
    </source>
</reference>
<dbReference type="EMBL" id="PXOG01000088">
    <property type="protein sequence ID" value="RGP77701.1"/>
    <property type="molecule type" value="Genomic_DNA"/>
</dbReference>
<accession>A0A395SYY3</accession>
<feature type="compositionally biased region" description="Basic residues" evidence="2">
    <location>
        <begin position="47"/>
        <end position="56"/>
    </location>
</feature>
<evidence type="ECO:0000256" key="1">
    <source>
        <dbReference type="SAM" id="Coils"/>
    </source>
</evidence>
<feature type="region of interest" description="Disordered" evidence="2">
    <location>
        <begin position="122"/>
        <end position="151"/>
    </location>
</feature>
<evidence type="ECO:0000313" key="3">
    <source>
        <dbReference type="EMBL" id="RGP77701.1"/>
    </source>
</evidence>
<evidence type="ECO:0008006" key="5">
    <source>
        <dbReference type="Google" id="ProtNLM"/>
    </source>
</evidence>
<dbReference type="Proteomes" id="UP000266234">
    <property type="component" value="Unassembled WGS sequence"/>
</dbReference>
<dbReference type="AlphaFoldDB" id="A0A395SYY3"/>
<dbReference type="OrthoDB" id="5324651at2759"/>
<feature type="region of interest" description="Disordered" evidence="2">
    <location>
        <begin position="47"/>
        <end position="77"/>
    </location>
</feature>
<keyword evidence="4" id="KW-1185">Reference proteome</keyword>
<evidence type="ECO:0000256" key="2">
    <source>
        <dbReference type="SAM" id="MobiDB-lite"/>
    </source>
</evidence>
<protein>
    <recommendedName>
        <fullName evidence="5">Ubiquinol-cytochrome-c reductase cytochrome c1</fullName>
    </recommendedName>
</protein>
<proteinExistence type="predicted"/>
<evidence type="ECO:0000313" key="4">
    <source>
        <dbReference type="Proteomes" id="UP000266234"/>
    </source>
</evidence>
<dbReference type="STRING" id="694270.A0A395SYY3"/>
<organism evidence="3 4">
    <name type="scientific">Fusarium longipes</name>
    <dbReference type="NCBI Taxonomy" id="694270"/>
    <lineage>
        <taxon>Eukaryota</taxon>
        <taxon>Fungi</taxon>
        <taxon>Dikarya</taxon>
        <taxon>Ascomycota</taxon>
        <taxon>Pezizomycotina</taxon>
        <taxon>Sordariomycetes</taxon>
        <taxon>Hypocreomycetidae</taxon>
        <taxon>Hypocreales</taxon>
        <taxon>Nectriaceae</taxon>
        <taxon>Fusarium</taxon>
    </lineage>
</organism>
<keyword evidence="1" id="KW-0175">Coiled coil</keyword>
<name>A0A395SYY3_9HYPO</name>
<comment type="caution">
    <text evidence="3">The sequence shown here is derived from an EMBL/GenBank/DDBJ whole genome shotgun (WGS) entry which is preliminary data.</text>
</comment>
<feature type="coiled-coil region" evidence="1">
    <location>
        <begin position="300"/>
        <end position="327"/>
    </location>
</feature>
<gene>
    <name evidence="3" type="ORF">FLONG3_4160</name>
</gene>
<feature type="compositionally biased region" description="Basic and acidic residues" evidence="2">
    <location>
        <begin position="129"/>
        <end position="150"/>
    </location>
</feature>
<sequence length="401" mass="45655">MTQSLGVDDYNRFMNNMNDTSVVPAYPQPCGVKISDKDSMISAQKKINKKKKKKLAKAPAAESMDEHIPEPAIEEPAMMDEPIPKPVVEEAEIPPPSPTECDTPTQVYEQPELVEELSLPEEPPVDEDQQSHESRHSPPVEESCPVHDEAEGTADPVYLPFNAQHKLMVFLQQKLEEMCFAFAQRRLPELLQNRDWDCPEALELNKWMKNLHIELLFTGETLITENFQHLCDSMSRICKIVINRTRADSAQLKKLMTDAIELATLLEEERTVKIVEKLREEIIITSHSLGVETDQIQKQFNSKLKEIEVARTKLDKLENATRAALERNLLSRRNKARSSIMQSIQKARTIGQTMDSFDESVAMSSLDLVNDLENSLMLGDEGTGYATPSLRSSWFEQRQHR</sequence>